<keyword evidence="2 8" id="KW-0963">Cytoplasm</keyword>
<feature type="binding site" evidence="8">
    <location>
        <position position="440"/>
    </location>
    <ligand>
        <name>ATP</name>
        <dbReference type="ChEBI" id="CHEBI:30616"/>
    </ligand>
</feature>
<sequence>MQTDLWDRGLERLAAELPQQQFNTWIRPLPPADVTVDGAAVRVDLCAPNRFKRDWIRSQFGERIERILSEIAGMPVRLELHIAGAREAAPAPAPAPVPAPASPPLPAGPPALADPAPTPPPADTPVHDPVQMSMLDLPPAGARSSATSAASGARARTRAGARKVAEPATPLVLAADLSPLAESPALARLAADAAAAASFISSRLDDTPPAALPDLPAAAPATRTRPPLPKPVPRTALSEHLPDLPDLPALPDMDAEPPVEPAPSAEAPTRPVAAAAVVASPAAGAATASAAPAGASARPTDVLGAISASAALAKASAALARRQRASAEDSPSPAPAPAASSGTSPARAATPAPIVARQVPPAPAPAQAGLAAPALLIPTVPPPSAPTSTRGRINPLLTFDTLVPGRANQMARTAALHVVGSPGGMYNPLFLYGGVGLGKTHLIHAVGNAMLRERADARVLYLHAEQFISDVVRNYQRKTFDELKAKYHSLDLLLIDDVQFFAGKDRTQEEFFNAFEALVSKRAHIVMTSDTYPKGLVDIDERLTSRFDSGLTVAIEPPELEMRVAILMKKAEAEGCAMPEEVAFFIAKNVRANVRELEGALRKVVAYSRFSHKVINIALTREALKDLLSIQNRQISVENIQKTVADFYKIKIADMYSKKRPSSIARPRQIAMYLAKEMTQKSLPEIGELFGGRDHTTVLYAVRKIAEERHKNTELNQQLHVLEQTLKG</sequence>
<dbReference type="GO" id="GO:0006275">
    <property type="term" value="P:regulation of DNA replication"/>
    <property type="evidence" value="ECO:0007669"/>
    <property type="project" value="UniProtKB-UniRule"/>
</dbReference>
<feature type="region of interest" description="Disordered" evidence="12">
    <location>
        <begin position="90"/>
        <end position="164"/>
    </location>
</feature>
<feature type="region of interest" description="Disordered" evidence="12">
    <location>
        <begin position="204"/>
        <end position="270"/>
    </location>
</feature>
<dbReference type="SUPFAM" id="SSF52540">
    <property type="entry name" value="P-loop containing nucleoside triphosphate hydrolases"/>
    <property type="match status" value="1"/>
</dbReference>
<dbReference type="GO" id="GO:0005886">
    <property type="term" value="C:plasma membrane"/>
    <property type="evidence" value="ECO:0007669"/>
    <property type="project" value="TreeGrafter"/>
</dbReference>
<dbReference type="GO" id="GO:0006270">
    <property type="term" value="P:DNA replication initiation"/>
    <property type="evidence" value="ECO:0007669"/>
    <property type="project" value="UniProtKB-UniRule"/>
</dbReference>
<dbReference type="PRINTS" id="PR00051">
    <property type="entry name" value="DNAA"/>
</dbReference>
<accession>A0A5C1Q4T4</accession>
<dbReference type="InterPro" id="IPR038454">
    <property type="entry name" value="DnaA_N_sf"/>
</dbReference>
<keyword evidence="5 8" id="KW-0067">ATP-binding</keyword>
<evidence type="ECO:0000313" key="17">
    <source>
        <dbReference type="Proteomes" id="UP000323522"/>
    </source>
</evidence>
<comment type="subcellular location">
    <subcellularLocation>
        <location evidence="8">Cytoplasm</location>
    </subcellularLocation>
</comment>
<evidence type="ECO:0000256" key="9">
    <source>
        <dbReference type="NCBIfam" id="TIGR00362"/>
    </source>
</evidence>
<feature type="compositionally biased region" description="Low complexity" evidence="12">
    <location>
        <begin position="140"/>
        <end position="154"/>
    </location>
</feature>
<keyword evidence="7 8" id="KW-0238">DNA-binding</keyword>
<dbReference type="GO" id="GO:0003688">
    <property type="term" value="F:DNA replication origin binding"/>
    <property type="evidence" value="ECO:0007669"/>
    <property type="project" value="UniProtKB-UniRule"/>
</dbReference>
<feature type="domain" description="AAA+ ATPase" evidence="13">
    <location>
        <begin position="425"/>
        <end position="559"/>
    </location>
</feature>
<dbReference type="EMBL" id="JBEPLS010000002">
    <property type="protein sequence ID" value="MET3603021.1"/>
    <property type="molecule type" value="Genomic_DNA"/>
</dbReference>
<proteinExistence type="inferred from homology"/>
<dbReference type="InterPro" id="IPR013159">
    <property type="entry name" value="DnaA_C"/>
</dbReference>
<evidence type="ECO:0000259" key="13">
    <source>
        <dbReference type="SMART" id="SM00382"/>
    </source>
</evidence>
<dbReference type="SUPFAM" id="SSF48295">
    <property type="entry name" value="TrpR-like"/>
    <property type="match status" value="1"/>
</dbReference>
<feature type="binding site" evidence="8">
    <location>
        <position position="436"/>
    </location>
    <ligand>
        <name>ATP</name>
        <dbReference type="ChEBI" id="CHEBI:30616"/>
    </ligand>
</feature>
<evidence type="ECO:0000259" key="14">
    <source>
        <dbReference type="SMART" id="SM00760"/>
    </source>
</evidence>
<keyword evidence="6 8" id="KW-0446">Lipid-binding</keyword>
<dbReference type="InterPro" id="IPR018312">
    <property type="entry name" value="Chromosome_initiator_DnaA_CS"/>
</dbReference>
<dbReference type="SMART" id="SM00760">
    <property type="entry name" value="Bac_DnaA_C"/>
    <property type="match status" value="1"/>
</dbReference>
<feature type="binding site" evidence="8">
    <location>
        <position position="439"/>
    </location>
    <ligand>
        <name>ATP</name>
        <dbReference type="ChEBI" id="CHEBI:30616"/>
    </ligand>
</feature>
<dbReference type="InterPro" id="IPR024633">
    <property type="entry name" value="DnaA_N_dom"/>
</dbReference>
<protein>
    <recommendedName>
        <fullName evidence="8 9">Chromosomal replication initiator protein DnaA</fullName>
    </recommendedName>
</protein>
<dbReference type="GO" id="GO:0005737">
    <property type="term" value="C:cytoplasm"/>
    <property type="evidence" value="ECO:0007669"/>
    <property type="project" value="UniProtKB-SubCell"/>
</dbReference>
<feature type="region of interest" description="Domain III, AAA+ region" evidence="8">
    <location>
        <begin position="392"/>
        <end position="608"/>
    </location>
</feature>
<evidence type="ECO:0000313" key="15">
    <source>
        <dbReference type="EMBL" id="MET3603021.1"/>
    </source>
</evidence>
<evidence type="ECO:0000256" key="3">
    <source>
        <dbReference type="ARBA" id="ARBA00022705"/>
    </source>
</evidence>
<dbReference type="PANTHER" id="PTHR30050">
    <property type="entry name" value="CHROMOSOMAL REPLICATION INITIATOR PROTEIN DNAA"/>
    <property type="match status" value="1"/>
</dbReference>
<keyword evidence="4 8" id="KW-0547">Nucleotide-binding</keyword>
<evidence type="ECO:0000313" key="16">
    <source>
        <dbReference type="EMBL" id="QEN02140.1"/>
    </source>
</evidence>
<feature type="compositionally biased region" description="Low complexity" evidence="12">
    <location>
        <begin position="337"/>
        <end position="350"/>
    </location>
</feature>
<gene>
    <name evidence="8 16" type="primary">dnaA</name>
    <name evidence="15" type="ORF">ABIC99_000805</name>
    <name evidence="16" type="ORF">EWH46_16130</name>
</gene>
<evidence type="ECO:0000256" key="12">
    <source>
        <dbReference type="SAM" id="MobiDB-lite"/>
    </source>
</evidence>
<dbReference type="InterPro" id="IPR003593">
    <property type="entry name" value="AAA+_ATPase"/>
</dbReference>
<dbReference type="Proteomes" id="UP000323522">
    <property type="component" value="Chromosome"/>
</dbReference>
<dbReference type="InterPro" id="IPR001957">
    <property type="entry name" value="Chromosome_initiator_DnaA"/>
</dbReference>
<evidence type="ECO:0000256" key="2">
    <source>
        <dbReference type="ARBA" id="ARBA00022490"/>
    </source>
</evidence>
<dbReference type="Pfam" id="PF08299">
    <property type="entry name" value="Bac_DnaA_C"/>
    <property type="match status" value="1"/>
</dbReference>
<dbReference type="PANTHER" id="PTHR30050:SF2">
    <property type="entry name" value="CHROMOSOMAL REPLICATION INITIATOR PROTEIN DNAA"/>
    <property type="match status" value="1"/>
</dbReference>
<dbReference type="NCBIfam" id="TIGR00362">
    <property type="entry name" value="DnaA"/>
    <property type="match status" value="1"/>
</dbReference>
<keyword evidence="18" id="KW-1185">Reference proteome</keyword>
<dbReference type="HAMAP" id="MF_00377">
    <property type="entry name" value="DnaA_bact"/>
    <property type="match status" value="1"/>
</dbReference>
<dbReference type="EMBL" id="CP035708">
    <property type="protein sequence ID" value="QEN02140.1"/>
    <property type="molecule type" value="Genomic_DNA"/>
</dbReference>
<dbReference type="OrthoDB" id="9807019at2"/>
<dbReference type="Gene3D" id="3.40.50.300">
    <property type="entry name" value="P-loop containing nucleotide triphosphate hydrolases"/>
    <property type="match status" value="1"/>
</dbReference>
<dbReference type="AlphaFoldDB" id="A0A5C1Q4T4"/>
<feature type="binding site" evidence="8">
    <location>
        <position position="438"/>
    </location>
    <ligand>
        <name>ATP</name>
        <dbReference type="ChEBI" id="CHEBI:30616"/>
    </ligand>
</feature>
<dbReference type="GO" id="GO:0008289">
    <property type="term" value="F:lipid binding"/>
    <property type="evidence" value="ECO:0007669"/>
    <property type="project" value="UniProtKB-KW"/>
</dbReference>
<dbReference type="Proteomes" id="UP001549111">
    <property type="component" value="Unassembled WGS sequence"/>
</dbReference>
<reference evidence="15 18" key="2">
    <citation type="submission" date="2024-06" db="EMBL/GenBank/DDBJ databases">
        <title>Genomic Encyclopedia of Type Strains, Phase IV (KMG-IV): sequencing the most valuable type-strain genomes for metagenomic binning, comparative biology and taxonomic classification.</title>
        <authorList>
            <person name="Goeker M."/>
        </authorList>
    </citation>
    <scope>NUCLEOTIDE SEQUENCE [LARGE SCALE GENOMIC DNA]</scope>
    <source>
        <strain evidence="15 18">D-501</strain>
    </source>
</reference>
<dbReference type="InterPro" id="IPR027417">
    <property type="entry name" value="P-loop_NTPase"/>
</dbReference>
<evidence type="ECO:0000313" key="18">
    <source>
        <dbReference type="Proteomes" id="UP001549111"/>
    </source>
</evidence>
<dbReference type="InterPro" id="IPR020591">
    <property type="entry name" value="Chromosome_initiator_DnaA-like"/>
</dbReference>
<evidence type="ECO:0000256" key="7">
    <source>
        <dbReference type="ARBA" id="ARBA00023125"/>
    </source>
</evidence>
<dbReference type="FunFam" id="1.10.8.60:FF:000003">
    <property type="entry name" value="Chromosomal replication initiator protein DnaA"/>
    <property type="match status" value="1"/>
</dbReference>
<feature type="domain" description="Chromosomal replication initiator DnaA C-terminal" evidence="14">
    <location>
        <begin position="636"/>
        <end position="705"/>
    </location>
</feature>
<evidence type="ECO:0000256" key="10">
    <source>
        <dbReference type="RuleBase" id="RU000577"/>
    </source>
</evidence>
<dbReference type="Gene3D" id="1.10.1750.10">
    <property type="match status" value="1"/>
</dbReference>
<feature type="region of interest" description="Domain IV, binds dsDNA" evidence="8">
    <location>
        <begin position="609"/>
        <end position="728"/>
    </location>
</feature>
<dbReference type="InterPro" id="IPR013317">
    <property type="entry name" value="DnaA_dom"/>
</dbReference>
<dbReference type="Pfam" id="PF00308">
    <property type="entry name" value="Bac_DnaA"/>
    <property type="match status" value="1"/>
</dbReference>
<organism evidence="16 17">
    <name type="scientific">Sphaerotilus sulfidivorans</name>
    <dbReference type="NCBI Taxonomy" id="639200"/>
    <lineage>
        <taxon>Bacteria</taxon>
        <taxon>Pseudomonadati</taxon>
        <taxon>Pseudomonadota</taxon>
        <taxon>Betaproteobacteria</taxon>
        <taxon>Burkholderiales</taxon>
        <taxon>Sphaerotilaceae</taxon>
        <taxon>Sphaerotilus</taxon>
    </lineage>
</organism>
<dbReference type="CDD" id="cd00009">
    <property type="entry name" value="AAA"/>
    <property type="match status" value="1"/>
</dbReference>
<evidence type="ECO:0000256" key="1">
    <source>
        <dbReference type="ARBA" id="ARBA00006583"/>
    </source>
</evidence>
<keyword evidence="3 8" id="KW-0235">DNA replication</keyword>
<comment type="similarity">
    <text evidence="1 8 11">Belongs to the DnaA family.</text>
</comment>
<dbReference type="SMART" id="SM00382">
    <property type="entry name" value="AAA"/>
    <property type="match status" value="1"/>
</dbReference>
<evidence type="ECO:0000256" key="5">
    <source>
        <dbReference type="ARBA" id="ARBA00022840"/>
    </source>
</evidence>
<evidence type="ECO:0000256" key="6">
    <source>
        <dbReference type="ARBA" id="ARBA00023121"/>
    </source>
</evidence>
<dbReference type="PROSITE" id="PS01008">
    <property type="entry name" value="DNAA"/>
    <property type="match status" value="1"/>
</dbReference>
<comment type="caution">
    <text evidence="8">Lacks conserved residue(s) required for the propagation of feature annotation.</text>
</comment>
<feature type="compositionally biased region" description="Pro residues" evidence="12">
    <location>
        <begin position="91"/>
        <end position="109"/>
    </location>
</feature>
<dbReference type="GO" id="GO:0005524">
    <property type="term" value="F:ATP binding"/>
    <property type="evidence" value="ECO:0007669"/>
    <property type="project" value="UniProtKB-UniRule"/>
</dbReference>
<feature type="region of interest" description="Disordered" evidence="12">
    <location>
        <begin position="322"/>
        <end position="350"/>
    </location>
</feature>
<evidence type="ECO:0000256" key="4">
    <source>
        <dbReference type="ARBA" id="ARBA00022741"/>
    </source>
</evidence>
<dbReference type="Gene3D" id="3.30.300.180">
    <property type="match status" value="1"/>
</dbReference>
<feature type="region of interest" description="Domain I, interacts with DnaA modulators" evidence="8">
    <location>
        <begin position="1"/>
        <end position="286"/>
    </location>
</feature>
<dbReference type="KEGG" id="snn:EWH46_16130"/>
<feature type="compositionally biased region" description="Low complexity" evidence="12">
    <location>
        <begin position="204"/>
        <end position="225"/>
    </location>
</feature>
<name>A0A5C1Q4T4_9BURK</name>
<comment type="domain">
    <text evidence="8">Domain I is involved in oligomerization and binding regulators, domain II is flexibile and of varying length in different bacteria, domain III forms the AAA+ region, while domain IV binds dsDNA.</text>
</comment>
<reference evidence="16 17" key="1">
    <citation type="submission" date="2019-02" db="EMBL/GenBank/DDBJ databases">
        <title>Complete Genome Sequence and Methylome Analysis of Sphaerotilus natans subsp. sulfidivorans D-507.</title>
        <authorList>
            <person name="Fomenkov A."/>
            <person name="Gridneva E."/>
            <person name="Smolyakov D."/>
            <person name="Dubinina G."/>
            <person name="Vincze T."/>
            <person name="Grabovich M."/>
            <person name="Roberts R.J."/>
        </authorList>
    </citation>
    <scope>NUCLEOTIDE SEQUENCE [LARGE SCALE GENOMIC DNA]</scope>
    <source>
        <strain evidence="16 17">D-507</strain>
    </source>
</reference>
<dbReference type="Pfam" id="PF11638">
    <property type="entry name" value="DnaA_N"/>
    <property type="match status" value="1"/>
</dbReference>
<comment type="function">
    <text evidence="8 10">Plays an essential role in the initiation and regulation of chromosomal replication. ATP-DnaA binds to the origin of replication (oriC) to initiate formation of the DNA replication initiation complex once per cell cycle. Binds the DnaA box (a 9 base pair repeat at the origin) and separates the double-stranded (ds)DNA. Forms a right-handed helical filament on oriC DNA; dsDNA binds to the exterior of the filament while single-stranded (ss)DNA is stabiized in the filament's interior. The ATP-DnaA-oriC complex binds and stabilizes one strand of the AT-rich DNA unwinding element (DUE), permitting loading of DNA polymerase. After initiation quickly degrades to an ADP-DnaA complex that is not apt for DNA replication. Binds acidic phospholipids.</text>
</comment>
<evidence type="ECO:0000256" key="8">
    <source>
        <dbReference type="HAMAP-Rule" id="MF_00377"/>
    </source>
</evidence>
<dbReference type="InterPro" id="IPR010921">
    <property type="entry name" value="Trp_repressor/repl_initiator"/>
</dbReference>
<comment type="subunit">
    <text evidence="8">Oligomerizes as a right-handed, spiral filament on DNA at oriC.</text>
</comment>
<evidence type="ECO:0000256" key="11">
    <source>
        <dbReference type="RuleBase" id="RU004227"/>
    </source>
</evidence>
<dbReference type="Gene3D" id="1.10.8.60">
    <property type="match status" value="1"/>
</dbReference>
<dbReference type="CDD" id="cd06571">
    <property type="entry name" value="Bac_DnaA_C"/>
    <property type="match status" value="1"/>
</dbReference>